<keyword evidence="1" id="KW-1133">Transmembrane helix</keyword>
<sequence length="33" mass="4211">MKNIFYIAKNYLYYSIIIEYINLKYFNYLAFIF</sequence>
<protein>
    <submittedName>
        <fullName evidence="2">Uncharacterized protein</fullName>
    </submittedName>
</protein>
<keyword evidence="1" id="KW-0812">Transmembrane</keyword>
<reference evidence="2 3" key="1">
    <citation type="submission" date="2016-10" db="EMBL/GenBank/DDBJ databases">
        <authorList>
            <person name="Varghese N."/>
            <person name="Submissions S."/>
        </authorList>
    </citation>
    <scope>NUCLEOTIDE SEQUENCE [LARGE SCALE GENOMIC DNA]</scope>
    <source>
        <strain evidence="2 3">WC1T17</strain>
    </source>
</reference>
<evidence type="ECO:0000313" key="2">
    <source>
        <dbReference type="EMBL" id="SEM89619.1"/>
    </source>
</evidence>
<evidence type="ECO:0000313" key="3">
    <source>
        <dbReference type="Proteomes" id="UP000182089"/>
    </source>
</evidence>
<keyword evidence="1" id="KW-0472">Membrane</keyword>
<proteinExistence type="predicted"/>
<accession>A0ABY1AD36</accession>
<gene>
    <name evidence="2" type="ORF">SAMN05216431_11255</name>
</gene>
<feature type="transmembrane region" description="Helical" evidence="1">
    <location>
        <begin position="12"/>
        <end position="32"/>
    </location>
</feature>
<organism evidence="2 3">
    <name type="scientific">Ligilactobacillus ruminis</name>
    <dbReference type="NCBI Taxonomy" id="1623"/>
    <lineage>
        <taxon>Bacteria</taxon>
        <taxon>Bacillati</taxon>
        <taxon>Bacillota</taxon>
        <taxon>Bacilli</taxon>
        <taxon>Lactobacillales</taxon>
        <taxon>Lactobacillaceae</taxon>
        <taxon>Ligilactobacillus</taxon>
    </lineage>
</organism>
<dbReference type="EMBL" id="FOCC01000012">
    <property type="protein sequence ID" value="SEM89619.1"/>
    <property type="molecule type" value="Genomic_DNA"/>
</dbReference>
<dbReference type="Proteomes" id="UP000182089">
    <property type="component" value="Unassembled WGS sequence"/>
</dbReference>
<name>A0ABY1AD36_9LACO</name>
<evidence type="ECO:0000256" key="1">
    <source>
        <dbReference type="SAM" id="Phobius"/>
    </source>
</evidence>
<comment type="caution">
    <text evidence="2">The sequence shown here is derived from an EMBL/GenBank/DDBJ whole genome shotgun (WGS) entry which is preliminary data.</text>
</comment>